<accession>A0A410G7C6</accession>
<protein>
    <submittedName>
        <fullName evidence="2">T9SS type A sorting domain-containing protein</fullName>
    </submittedName>
</protein>
<reference evidence="2 3" key="1">
    <citation type="submission" date="2019-01" db="EMBL/GenBank/DDBJ databases">
        <title>Complete genome sequencing of Aequorivita sp. H23M31.</title>
        <authorList>
            <person name="Bae J.-W."/>
        </authorList>
    </citation>
    <scope>NUCLEOTIDE SEQUENCE [LARGE SCALE GENOMIC DNA]</scope>
    <source>
        <strain evidence="2 3">H23M31</strain>
    </source>
</reference>
<dbReference type="NCBIfam" id="TIGR04183">
    <property type="entry name" value="Por_Secre_tail"/>
    <property type="match status" value="1"/>
</dbReference>
<keyword evidence="1" id="KW-0732">Signal</keyword>
<dbReference type="EMBL" id="CP034951">
    <property type="protein sequence ID" value="QAA83140.1"/>
    <property type="molecule type" value="Genomic_DNA"/>
</dbReference>
<evidence type="ECO:0000256" key="1">
    <source>
        <dbReference type="ARBA" id="ARBA00022729"/>
    </source>
</evidence>
<name>A0A410G7C6_9FLAO</name>
<dbReference type="AlphaFoldDB" id="A0A410G7C6"/>
<gene>
    <name evidence="2" type="ORF">EI546_01305</name>
</gene>
<dbReference type="RefSeq" id="WP_128251503.1">
    <property type="nucleotide sequence ID" value="NZ_CP034951.1"/>
</dbReference>
<proteinExistence type="predicted"/>
<evidence type="ECO:0000313" key="2">
    <source>
        <dbReference type="EMBL" id="QAA83140.1"/>
    </source>
</evidence>
<keyword evidence="3" id="KW-1185">Reference proteome</keyword>
<dbReference type="InterPro" id="IPR026444">
    <property type="entry name" value="Secre_tail"/>
</dbReference>
<dbReference type="KEGG" id="aev:EI546_01305"/>
<sequence>MDRVRDTSLISGIKISHKIKETLNGIYFLNIESKNQVRTTKKIIKE</sequence>
<dbReference type="Proteomes" id="UP000285517">
    <property type="component" value="Chromosome"/>
</dbReference>
<evidence type="ECO:0000313" key="3">
    <source>
        <dbReference type="Proteomes" id="UP000285517"/>
    </source>
</evidence>
<organism evidence="2 3">
    <name type="scientific">Aequorivita ciconiae</name>
    <dbReference type="NCBI Taxonomy" id="2494375"/>
    <lineage>
        <taxon>Bacteria</taxon>
        <taxon>Pseudomonadati</taxon>
        <taxon>Bacteroidota</taxon>
        <taxon>Flavobacteriia</taxon>
        <taxon>Flavobacteriales</taxon>
        <taxon>Flavobacteriaceae</taxon>
        <taxon>Aequorivita</taxon>
    </lineage>
</organism>